<accession>A0ABS2GR34</accession>
<proteinExistence type="predicted"/>
<dbReference type="RefSeq" id="WP_204721850.1">
    <property type="nucleotide sequence ID" value="NZ_JACSNR010000011.1"/>
</dbReference>
<dbReference type="Pfam" id="PF01661">
    <property type="entry name" value="Macro"/>
    <property type="match status" value="1"/>
</dbReference>
<dbReference type="SUPFAM" id="SSF52949">
    <property type="entry name" value="Macro domain-like"/>
    <property type="match status" value="1"/>
</dbReference>
<reference evidence="3 4" key="1">
    <citation type="journal article" date="2021" name="Sci. Rep.">
        <title>The distribution of antibiotic resistance genes in chicken gut microbiota commensals.</title>
        <authorList>
            <person name="Juricova H."/>
            <person name="Matiasovicova J."/>
            <person name="Kubasova T."/>
            <person name="Cejkova D."/>
            <person name="Rychlik I."/>
        </authorList>
    </citation>
    <scope>NUCLEOTIDE SEQUENCE [LARGE SCALE GENOMIC DNA]</scope>
    <source>
        <strain evidence="3 4">An564</strain>
    </source>
</reference>
<dbReference type="SMART" id="SM00506">
    <property type="entry name" value="A1pp"/>
    <property type="match status" value="1"/>
</dbReference>
<dbReference type="InterPro" id="IPR043472">
    <property type="entry name" value="Macro_dom-like"/>
</dbReference>
<dbReference type="PANTHER" id="PTHR12521">
    <property type="entry name" value="PROTEIN C6ORF130"/>
    <property type="match status" value="1"/>
</dbReference>
<dbReference type="PANTHER" id="PTHR12521:SF0">
    <property type="entry name" value="ADP-RIBOSE GLYCOHYDROLASE OARD1"/>
    <property type="match status" value="1"/>
</dbReference>
<dbReference type="PROSITE" id="PS51154">
    <property type="entry name" value="MACRO"/>
    <property type="match status" value="1"/>
</dbReference>
<dbReference type="InterPro" id="IPR050892">
    <property type="entry name" value="ADP-ribose_metab_enzymes"/>
</dbReference>
<dbReference type="EMBL" id="JACSNR010000011">
    <property type="protein sequence ID" value="MBM6924124.1"/>
    <property type="molecule type" value="Genomic_DNA"/>
</dbReference>
<sequence length="341" mass="39120">MIYYMEGDLLKSQAEALVNTVNCEGYMGKGIAYQFKLQFPENNIAYVKACSANLLAPGKMFSFKEKGKIIINFPTKNKWREKSKIEYILNGLDDMINTIQEEDIHSIAIPPLGCGNGGLNWSEVKEIIEGKLKNISNEVEIYVYEPSANYKKAVCEEPNLSASALVLIDIKLNLHKFNKTRLQKTAYFVNLFSQKHYFNFEANKFGPYDHAIEVISRKIKEFQIYYGTSNTMQARTILYNRIVSESVNNVLESLSPYVKKACDFVNSISTDHELECLATICFIVERANIISEPEIVNQFKQWSEDKANRFKEQEILEGIWKLNDSQILSKTFVGYIINDIK</sequence>
<keyword evidence="4" id="KW-1185">Reference proteome</keyword>
<comment type="catalytic activity">
    <reaction evidence="1">
        <text>an N-(ADP-alpha-D-ribosyl)-thymidine in DNA + H2O = a thymidine in DNA + ADP-D-ribose</text>
        <dbReference type="Rhea" id="RHEA:71655"/>
        <dbReference type="Rhea" id="RHEA-COMP:13556"/>
        <dbReference type="Rhea" id="RHEA-COMP:18051"/>
        <dbReference type="ChEBI" id="CHEBI:15377"/>
        <dbReference type="ChEBI" id="CHEBI:57967"/>
        <dbReference type="ChEBI" id="CHEBI:137386"/>
        <dbReference type="ChEBI" id="CHEBI:191199"/>
    </reaction>
    <physiologicalReaction direction="left-to-right" evidence="1">
        <dbReference type="Rhea" id="RHEA:71656"/>
    </physiologicalReaction>
</comment>
<name>A0ABS2GR34_9FIRM</name>
<dbReference type="Gene3D" id="3.40.220.10">
    <property type="entry name" value="Leucine Aminopeptidase, subunit E, domain 1"/>
    <property type="match status" value="1"/>
</dbReference>
<feature type="domain" description="Macro" evidence="2">
    <location>
        <begin position="1"/>
        <end position="152"/>
    </location>
</feature>
<gene>
    <name evidence="3" type="ORF">H9X81_10555</name>
</gene>
<evidence type="ECO:0000313" key="3">
    <source>
        <dbReference type="EMBL" id="MBM6924124.1"/>
    </source>
</evidence>
<protein>
    <submittedName>
        <fullName evidence="3">Macro domain-containing protein</fullName>
    </submittedName>
</protein>
<comment type="caution">
    <text evidence="3">The sequence shown here is derived from an EMBL/GenBank/DDBJ whole genome shotgun (WGS) entry which is preliminary data.</text>
</comment>
<evidence type="ECO:0000313" key="4">
    <source>
        <dbReference type="Proteomes" id="UP000724149"/>
    </source>
</evidence>
<dbReference type="CDD" id="cd02901">
    <property type="entry name" value="Macro_Poa1p-like"/>
    <property type="match status" value="1"/>
</dbReference>
<dbReference type="Proteomes" id="UP000724149">
    <property type="component" value="Unassembled WGS sequence"/>
</dbReference>
<evidence type="ECO:0000256" key="1">
    <source>
        <dbReference type="ARBA" id="ARBA00035885"/>
    </source>
</evidence>
<organism evidence="3 4">
    <name type="scientific">Hydrogenoanaerobacterium saccharovorans</name>
    <dbReference type="NCBI Taxonomy" id="474960"/>
    <lineage>
        <taxon>Bacteria</taxon>
        <taxon>Bacillati</taxon>
        <taxon>Bacillota</taxon>
        <taxon>Clostridia</taxon>
        <taxon>Eubacteriales</taxon>
        <taxon>Oscillospiraceae</taxon>
        <taxon>Hydrogenoanaerobacterium</taxon>
    </lineage>
</organism>
<evidence type="ECO:0000259" key="2">
    <source>
        <dbReference type="PROSITE" id="PS51154"/>
    </source>
</evidence>
<dbReference type="InterPro" id="IPR002589">
    <property type="entry name" value="Macro_dom"/>
</dbReference>